<comment type="caution">
    <text evidence="11">The sequence shown here is derived from an EMBL/GenBank/DDBJ whole genome shotgun (WGS) entry which is preliminary data.</text>
</comment>
<keyword evidence="11" id="KW-0808">Transferase</keyword>
<sequence>MMETLVGDNGSRFIVAAGAVAIGLLCLVAVLWIMRNRPSSPFVRGGKNRQPRLAVLDAAAVDTRRRLVLVRRDDVEHLIMIGGPTDIVIESRIVPDDAAPAASTGRAASEQQAAKAPVAPVRADPGPQPVTPPAPVETAKIEPIRPVTSDEPARAVPARVPELAPKPEATAPQRPIIAVEPPPRPQPAATNAPPAPDIAPVSTAEPPQGTLSSLRDRIVPMTPPPRDDRVSQPISAAPEPPRPVQTPPAPARPAEPVAVDKSAEFERFLDAEISGDLQRLSPTVAPRPDVRPAAAASARLEPILGPASDDARKEETIEEEMSRMLADISAGRKS</sequence>
<dbReference type="Proteomes" id="UP000466694">
    <property type="component" value="Unassembled WGS sequence"/>
</dbReference>
<keyword evidence="4 10" id="KW-0812">Transmembrane</keyword>
<evidence type="ECO:0000256" key="1">
    <source>
        <dbReference type="ARBA" id="ARBA00004117"/>
    </source>
</evidence>
<evidence type="ECO:0000256" key="8">
    <source>
        <dbReference type="ARBA" id="ARBA00037937"/>
    </source>
</evidence>
<accession>A0A844A552</accession>
<feature type="compositionally biased region" description="Pro residues" evidence="9">
    <location>
        <begin position="238"/>
        <end position="253"/>
    </location>
</feature>
<evidence type="ECO:0000256" key="4">
    <source>
        <dbReference type="ARBA" id="ARBA00022692"/>
    </source>
</evidence>
<keyword evidence="6 10" id="KW-0472">Membrane</keyword>
<evidence type="ECO:0000313" key="11">
    <source>
        <dbReference type="EMBL" id="MQX08234.1"/>
    </source>
</evidence>
<dbReference type="GO" id="GO:0005886">
    <property type="term" value="C:plasma membrane"/>
    <property type="evidence" value="ECO:0007669"/>
    <property type="project" value="UniProtKB-SubCell"/>
</dbReference>
<comment type="similarity">
    <text evidence="8">Belongs to the FliO/MopB family.</text>
</comment>
<dbReference type="GO" id="GO:0044781">
    <property type="term" value="P:bacterial-type flagellum organization"/>
    <property type="evidence" value="ECO:0007669"/>
    <property type="project" value="InterPro"/>
</dbReference>
<protein>
    <submittedName>
        <fullName evidence="11">Histidine kinase</fullName>
    </submittedName>
</protein>
<keyword evidence="7" id="KW-0975">Bacterial flagellum</keyword>
<organism evidence="11 12">
    <name type="scientific">Rhizobium fredii</name>
    <name type="common">Sinorhizobium fredii</name>
    <dbReference type="NCBI Taxonomy" id="380"/>
    <lineage>
        <taxon>Bacteria</taxon>
        <taxon>Pseudomonadati</taxon>
        <taxon>Pseudomonadota</taxon>
        <taxon>Alphaproteobacteria</taxon>
        <taxon>Hyphomicrobiales</taxon>
        <taxon>Rhizobiaceae</taxon>
        <taxon>Sinorhizobium/Ensifer group</taxon>
        <taxon>Sinorhizobium</taxon>
    </lineage>
</organism>
<evidence type="ECO:0000256" key="2">
    <source>
        <dbReference type="ARBA" id="ARBA00004236"/>
    </source>
</evidence>
<dbReference type="GeneID" id="48973272"/>
<feature type="region of interest" description="Disordered" evidence="9">
    <location>
        <begin position="100"/>
        <end position="257"/>
    </location>
</feature>
<dbReference type="GO" id="GO:0016301">
    <property type="term" value="F:kinase activity"/>
    <property type="evidence" value="ECO:0007669"/>
    <property type="project" value="UniProtKB-KW"/>
</dbReference>
<feature type="region of interest" description="Disordered" evidence="9">
    <location>
        <begin position="279"/>
        <end position="318"/>
    </location>
</feature>
<evidence type="ECO:0000313" key="12">
    <source>
        <dbReference type="Proteomes" id="UP000466694"/>
    </source>
</evidence>
<evidence type="ECO:0000256" key="3">
    <source>
        <dbReference type="ARBA" id="ARBA00022475"/>
    </source>
</evidence>
<gene>
    <name evidence="11" type="ORF">GHK48_07900</name>
</gene>
<dbReference type="Pfam" id="PF04347">
    <property type="entry name" value="FliO"/>
    <property type="match status" value="1"/>
</dbReference>
<dbReference type="InterPro" id="IPR022781">
    <property type="entry name" value="Flagellar_biosynth_FliO"/>
</dbReference>
<dbReference type="GO" id="GO:0009425">
    <property type="term" value="C:bacterial-type flagellum basal body"/>
    <property type="evidence" value="ECO:0007669"/>
    <property type="project" value="UniProtKB-SubCell"/>
</dbReference>
<evidence type="ECO:0000256" key="5">
    <source>
        <dbReference type="ARBA" id="ARBA00022989"/>
    </source>
</evidence>
<dbReference type="EMBL" id="WISZ01000068">
    <property type="protein sequence ID" value="MQX08234.1"/>
    <property type="molecule type" value="Genomic_DNA"/>
</dbReference>
<dbReference type="PANTHER" id="PTHR38766">
    <property type="entry name" value="FLAGELLAR PROTEIN FLIO"/>
    <property type="match status" value="1"/>
</dbReference>
<feature type="transmembrane region" description="Helical" evidence="10">
    <location>
        <begin position="12"/>
        <end position="34"/>
    </location>
</feature>
<proteinExistence type="inferred from homology"/>
<keyword evidence="11" id="KW-0418">Kinase</keyword>
<keyword evidence="5 10" id="KW-1133">Transmembrane helix</keyword>
<evidence type="ECO:0000256" key="7">
    <source>
        <dbReference type="ARBA" id="ARBA00023143"/>
    </source>
</evidence>
<evidence type="ECO:0000256" key="10">
    <source>
        <dbReference type="SAM" id="Phobius"/>
    </source>
</evidence>
<name>A0A844A552_RHIFR</name>
<feature type="compositionally biased region" description="Pro residues" evidence="9">
    <location>
        <begin position="126"/>
        <end position="135"/>
    </location>
</feature>
<dbReference type="RefSeq" id="WP_037396540.1">
    <property type="nucleotide sequence ID" value="NZ_BJNI01000008.1"/>
</dbReference>
<dbReference type="InterPro" id="IPR052205">
    <property type="entry name" value="FliO/MopB"/>
</dbReference>
<keyword evidence="3" id="KW-1003">Cell membrane</keyword>
<dbReference type="PANTHER" id="PTHR38766:SF1">
    <property type="entry name" value="FLAGELLAR PROTEIN FLIO"/>
    <property type="match status" value="1"/>
</dbReference>
<evidence type="ECO:0000256" key="9">
    <source>
        <dbReference type="SAM" id="MobiDB-lite"/>
    </source>
</evidence>
<comment type="subcellular location">
    <subcellularLocation>
        <location evidence="1">Bacterial flagellum basal body</location>
    </subcellularLocation>
    <subcellularLocation>
        <location evidence="2">Cell membrane</location>
    </subcellularLocation>
</comment>
<reference evidence="11 12" key="1">
    <citation type="journal article" date="2013" name="Genome Biol.">
        <title>Comparative genomics of the core and accessory genomes of 48 Sinorhizobium strains comprising five genospecies.</title>
        <authorList>
            <person name="Sugawara M."/>
            <person name="Epstein B."/>
            <person name="Badgley B.D."/>
            <person name="Unno T."/>
            <person name="Xu L."/>
            <person name="Reese J."/>
            <person name="Gyaneshwar P."/>
            <person name="Denny R."/>
            <person name="Mudge J."/>
            <person name="Bharti A.K."/>
            <person name="Farmer A.D."/>
            <person name="May G.D."/>
            <person name="Woodward J.E."/>
            <person name="Medigue C."/>
            <person name="Vallenet D."/>
            <person name="Lajus A."/>
            <person name="Rouy Z."/>
            <person name="Martinez-Vaz B."/>
            <person name="Tiffin P."/>
            <person name="Young N.D."/>
            <person name="Sadowsky M.J."/>
        </authorList>
    </citation>
    <scope>NUCLEOTIDE SEQUENCE [LARGE SCALE GENOMIC DNA]</scope>
    <source>
        <strain evidence="11 12">USDA205</strain>
    </source>
</reference>
<evidence type="ECO:0000256" key="6">
    <source>
        <dbReference type="ARBA" id="ARBA00023136"/>
    </source>
</evidence>
<dbReference type="AlphaFoldDB" id="A0A844A552"/>